<organism evidence="1 2">
    <name type="scientific">Enterobacter bugandensis</name>
    <dbReference type="NCBI Taxonomy" id="881260"/>
    <lineage>
        <taxon>Bacteria</taxon>
        <taxon>Pseudomonadati</taxon>
        <taxon>Pseudomonadota</taxon>
        <taxon>Gammaproteobacteria</taxon>
        <taxon>Enterobacterales</taxon>
        <taxon>Enterobacteriaceae</taxon>
        <taxon>Enterobacter</taxon>
    </lineage>
</organism>
<protein>
    <submittedName>
        <fullName evidence="1">Uncharacterized protein</fullName>
    </submittedName>
</protein>
<reference evidence="1" key="1">
    <citation type="submission" date="2022-09" db="EMBL/GenBank/DDBJ databases">
        <title>Intensive care unit water sources are persistently colonized with multi-drug resistant bacteria and are the site of extensive horizontal gene transfer of antibiotic resistance genes.</title>
        <authorList>
            <person name="Diorio-Toth L."/>
        </authorList>
    </citation>
    <scope>NUCLEOTIDE SEQUENCE</scope>
    <source>
        <strain evidence="1">GD03936</strain>
    </source>
</reference>
<dbReference type="Proteomes" id="UP001158416">
    <property type="component" value="Unassembled WGS sequence"/>
</dbReference>
<comment type="caution">
    <text evidence="1">The sequence shown here is derived from an EMBL/GenBank/DDBJ whole genome shotgun (WGS) entry which is preliminary data.</text>
</comment>
<dbReference type="RefSeq" id="WP_280030369.1">
    <property type="nucleotide sequence ID" value="NZ_JAOCAP010000020.1"/>
</dbReference>
<name>A0AA42PV01_9ENTR</name>
<dbReference type="AlphaFoldDB" id="A0AA42PV01"/>
<gene>
    <name evidence="1" type="ORF">N5C39_22810</name>
</gene>
<dbReference type="EMBL" id="JAOCAP010000020">
    <property type="protein sequence ID" value="MDH1321204.1"/>
    <property type="molecule type" value="Genomic_DNA"/>
</dbReference>
<accession>A0AA42PV01</accession>
<evidence type="ECO:0000313" key="2">
    <source>
        <dbReference type="Proteomes" id="UP001158416"/>
    </source>
</evidence>
<proteinExistence type="predicted"/>
<evidence type="ECO:0000313" key="1">
    <source>
        <dbReference type="EMBL" id="MDH1321204.1"/>
    </source>
</evidence>
<sequence>MILGFGNNVVSSLASDITSSQTSIPVFPGDGPLFAALLTSDFSNNSTELKKYAKITLTDSGETAFEICHLLSVSGDTLTVVRGQEGTAAKGWSLKDVVANFATRGSENAFTQIAHVQSGFYTAGNAGGTANALTLNLPSTFFLNGSADWVLKTPIVVYPTQNNTGAATLQLTMGDRVLGTFPLYKGNKAELVANDILKDVGLVCLMDNTKTFFNVANPGAIYAGLGTAAFRNVADNAPGDLVPVGYKGTYKSEANHGAIDFATYPFVVGESLFIDVRGCANIPPFLNQDYYYIEVICATNPAQGGRVNRPLVQFVSYTNSTMYLGIREDDGATINWRSFRVVQYDSDNTTLTTPGGIRAFNGATELAQNAIIIRGDGNKHLWFFRTDNQEAALIYAGNDNVLRLRGGGGPALAISPDGSVGAPGYLGAGDDIHSGRNISSVGIIQAGNGLYDTPGVRVYSPNNPPPQQDLSPYAPISWVSSNFLQGVRKGAKGSANSNQSSDRFARAPDGASVVSVYNENTYIAIEYRYDQYNVNGNWYNVGAI</sequence>